<evidence type="ECO:0000313" key="3">
    <source>
        <dbReference type="EMBL" id="ABY22000.1"/>
    </source>
</evidence>
<dbReference type="InterPro" id="IPR036812">
    <property type="entry name" value="NAD(P)_OxRdtase_dom_sf"/>
</dbReference>
<dbReference type="InterPro" id="IPR050523">
    <property type="entry name" value="AKR_Detox_Biosynth"/>
</dbReference>
<proteinExistence type="predicted"/>
<dbReference type="AlphaFoldDB" id="A9WLT5"/>
<dbReference type="InterPro" id="IPR020471">
    <property type="entry name" value="AKR"/>
</dbReference>
<dbReference type="EMBL" id="CP000910">
    <property type="protein sequence ID" value="ABY22000.1"/>
    <property type="molecule type" value="Genomic_DNA"/>
</dbReference>
<evidence type="ECO:0000313" key="4">
    <source>
        <dbReference type="Proteomes" id="UP000002007"/>
    </source>
</evidence>
<dbReference type="eggNOG" id="COG0667">
    <property type="taxonomic scope" value="Bacteria"/>
</dbReference>
<sequence>MARIGTSDLDVFPLALGGNVFGWTANQTQSENVLDAFVSSGGNFIDTADVYSAWAPGNSGGESETLIGEWHAARRNRDQVVIATKLSQHPQFKGLSAANVSAAAEASLQRLQTDYLDLYYAHYDDVQTPLEETVAALDGLVRAGKVRYIGISNYSSERVAEWLKIANAGGYALPVALQPEYNLVARKNFEQTLAPIASAHNLSVFPYYSLASGFLTGKYHSAEDFALSPRGAGAEKFLNADGLGVIDALSSIAESHNATITTTALAWLLAKPAVAAPLASARTVEQLPDLLAATSLKLTVEDVATLDSASARFA</sequence>
<name>A9WLT5_RENSM</name>
<dbReference type="InterPro" id="IPR018170">
    <property type="entry name" value="Aldo/ket_reductase_CS"/>
</dbReference>
<dbReference type="SUPFAM" id="SSF51430">
    <property type="entry name" value="NAD(P)-linked oxidoreductase"/>
    <property type="match status" value="1"/>
</dbReference>
<dbReference type="FunFam" id="3.20.20.100:FF:000004">
    <property type="entry name" value="Oxidoreductase, aldo/keto reductase"/>
    <property type="match status" value="1"/>
</dbReference>
<dbReference type="PANTHER" id="PTHR43364:SF6">
    <property type="entry name" value="OXIDOREDUCTASE-RELATED"/>
    <property type="match status" value="1"/>
</dbReference>
<keyword evidence="4" id="KW-1185">Reference proteome</keyword>
<dbReference type="KEGG" id="rsa:RSal33209_0244"/>
<dbReference type="PANTHER" id="PTHR43364">
    <property type="entry name" value="NADH-SPECIFIC METHYLGLYOXAL REDUCTASE-RELATED"/>
    <property type="match status" value="1"/>
</dbReference>
<dbReference type="PROSITE" id="PS00062">
    <property type="entry name" value="ALDOKETO_REDUCTASE_2"/>
    <property type="match status" value="1"/>
</dbReference>
<dbReference type="InterPro" id="IPR023210">
    <property type="entry name" value="NADP_OxRdtase_dom"/>
</dbReference>
<dbReference type="STRING" id="288705.RSal33209_0244"/>
<protein>
    <submittedName>
        <fullName evidence="3">Oxidoreductase</fullName>
        <ecNumber evidence="3">1.1.1.-</ecNumber>
    </submittedName>
</protein>
<gene>
    <name evidence="3" type="ordered locus">RSal33209_0244</name>
</gene>
<dbReference type="GO" id="GO:0016491">
    <property type="term" value="F:oxidoreductase activity"/>
    <property type="evidence" value="ECO:0007669"/>
    <property type="project" value="UniProtKB-KW"/>
</dbReference>
<dbReference type="RefSeq" id="WP_012243708.1">
    <property type="nucleotide sequence ID" value="NC_010168.1"/>
</dbReference>
<dbReference type="Gene3D" id="3.20.20.100">
    <property type="entry name" value="NADP-dependent oxidoreductase domain"/>
    <property type="match status" value="1"/>
</dbReference>
<dbReference type="GO" id="GO:0005829">
    <property type="term" value="C:cytosol"/>
    <property type="evidence" value="ECO:0007669"/>
    <property type="project" value="UniProtKB-ARBA"/>
</dbReference>
<accession>A9WLT5</accession>
<dbReference type="HOGENOM" id="CLU_023205_2_0_11"/>
<evidence type="ECO:0000259" key="2">
    <source>
        <dbReference type="Pfam" id="PF00248"/>
    </source>
</evidence>
<dbReference type="PRINTS" id="PR00069">
    <property type="entry name" value="ALDKETRDTASE"/>
</dbReference>
<organism evidence="3 4">
    <name type="scientific">Renibacterium salmoninarum (strain ATCC 33209 / DSM 20767 / JCM 11484 / NBRC 15589 / NCIMB 2235)</name>
    <dbReference type="NCBI Taxonomy" id="288705"/>
    <lineage>
        <taxon>Bacteria</taxon>
        <taxon>Bacillati</taxon>
        <taxon>Actinomycetota</taxon>
        <taxon>Actinomycetes</taxon>
        <taxon>Micrococcales</taxon>
        <taxon>Micrococcaceae</taxon>
        <taxon>Renibacterium</taxon>
    </lineage>
</organism>
<evidence type="ECO:0000256" key="1">
    <source>
        <dbReference type="ARBA" id="ARBA00023002"/>
    </source>
</evidence>
<dbReference type="CDD" id="cd19081">
    <property type="entry name" value="AKR_AKR9C1"/>
    <property type="match status" value="1"/>
</dbReference>
<feature type="domain" description="NADP-dependent oxidoreductase" evidence="2">
    <location>
        <begin position="13"/>
        <end position="309"/>
    </location>
</feature>
<dbReference type="EC" id="1.1.1.-" evidence="3"/>
<keyword evidence="1 3" id="KW-0560">Oxidoreductase</keyword>
<dbReference type="Proteomes" id="UP000002007">
    <property type="component" value="Chromosome"/>
</dbReference>
<reference evidence="4" key="1">
    <citation type="journal article" date="2008" name="J. Bacteriol.">
        <title>Genome sequence of the fish pathogen Renibacterium salmoninarum suggests reductive evolution away from an environmental Arthrobacter ancestor.</title>
        <authorList>
            <person name="Wiens G.D."/>
            <person name="Rockey D.D."/>
            <person name="Wu Z."/>
            <person name="Chang J."/>
            <person name="Levy R."/>
            <person name="Crane S."/>
            <person name="Chen D.S."/>
            <person name="Capri G.R."/>
            <person name="Burnett J.R."/>
            <person name="Sudheesh P.S."/>
            <person name="Schipma M.J."/>
            <person name="Burd H."/>
            <person name="Bhattacharyya A."/>
            <person name="Rhodes L.D."/>
            <person name="Kaul R."/>
            <person name="Strom M.S."/>
        </authorList>
    </citation>
    <scope>NUCLEOTIDE SEQUENCE [LARGE SCALE GENOMIC DNA]</scope>
    <source>
        <strain evidence="4">ATCC 33209 / DSM 20767 / JCM 11484 / NBRC 15589 / NCIMB 2235</strain>
    </source>
</reference>
<dbReference type="Pfam" id="PF00248">
    <property type="entry name" value="Aldo_ket_red"/>
    <property type="match status" value="1"/>
</dbReference>